<evidence type="ECO:0000313" key="5">
    <source>
        <dbReference type="EMBL" id="CAL1591147.1"/>
    </source>
</evidence>
<comment type="cofactor">
    <cofactor evidence="1">
        <name>a divalent metal cation</name>
        <dbReference type="ChEBI" id="CHEBI:60240"/>
    </cofactor>
</comment>
<evidence type="ECO:0000256" key="2">
    <source>
        <dbReference type="ARBA" id="ARBA00022723"/>
    </source>
</evidence>
<organism evidence="5 6">
    <name type="scientific">Knipowitschia caucasica</name>
    <name type="common">Caucasian dwarf goby</name>
    <name type="synonym">Pomatoschistus caucasicus</name>
    <dbReference type="NCBI Taxonomy" id="637954"/>
    <lineage>
        <taxon>Eukaryota</taxon>
        <taxon>Metazoa</taxon>
        <taxon>Chordata</taxon>
        <taxon>Craniata</taxon>
        <taxon>Vertebrata</taxon>
        <taxon>Euteleostomi</taxon>
        <taxon>Actinopterygii</taxon>
        <taxon>Neopterygii</taxon>
        <taxon>Teleostei</taxon>
        <taxon>Neoteleostei</taxon>
        <taxon>Acanthomorphata</taxon>
        <taxon>Gobiaria</taxon>
        <taxon>Gobiiformes</taxon>
        <taxon>Gobioidei</taxon>
        <taxon>Gobiidae</taxon>
        <taxon>Gobiinae</taxon>
        <taxon>Knipowitschia</taxon>
    </lineage>
</organism>
<feature type="coiled-coil region" evidence="3">
    <location>
        <begin position="238"/>
        <end position="265"/>
    </location>
</feature>
<dbReference type="EMBL" id="OZ035841">
    <property type="protein sequence ID" value="CAL1591147.1"/>
    <property type="molecule type" value="Genomic_DNA"/>
</dbReference>
<gene>
    <name evidence="5" type="ORF">KC01_LOCUS20555</name>
</gene>
<keyword evidence="3" id="KW-0175">Coiled coil</keyword>
<evidence type="ECO:0000256" key="3">
    <source>
        <dbReference type="SAM" id="Coils"/>
    </source>
</evidence>
<proteinExistence type="predicted"/>
<name>A0AAV2KVA8_KNICA</name>
<dbReference type="PANTHER" id="PTHR23080:SF142">
    <property type="entry name" value="SI:CH211-69L10.4"/>
    <property type="match status" value="1"/>
</dbReference>
<evidence type="ECO:0000256" key="1">
    <source>
        <dbReference type="ARBA" id="ARBA00001968"/>
    </source>
</evidence>
<keyword evidence="2" id="KW-0479">Metal-binding</keyword>
<dbReference type="GO" id="GO:0046872">
    <property type="term" value="F:metal ion binding"/>
    <property type="evidence" value="ECO:0007669"/>
    <property type="project" value="UniProtKB-KW"/>
</dbReference>
<dbReference type="AlphaFoldDB" id="A0AAV2KVA8"/>
<evidence type="ECO:0000313" key="6">
    <source>
        <dbReference type="Proteomes" id="UP001497482"/>
    </source>
</evidence>
<feature type="domain" description="DDE Tnp4" evidence="4">
    <location>
        <begin position="324"/>
        <end position="407"/>
    </location>
</feature>
<dbReference type="PANTHER" id="PTHR23080">
    <property type="entry name" value="THAP DOMAIN PROTEIN"/>
    <property type="match status" value="1"/>
</dbReference>
<dbReference type="InterPro" id="IPR027806">
    <property type="entry name" value="HARBI1_dom"/>
</dbReference>
<evidence type="ECO:0000259" key="4">
    <source>
        <dbReference type="Pfam" id="PF13359"/>
    </source>
</evidence>
<accession>A0AAV2KVA8</accession>
<dbReference type="Pfam" id="PF13359">
    <property type="entry name" value="DDE_Tnp_4"/>
    <property type="match status" value="1"/>
</dbReference>
<keyword evidence="6" id="KW-1185">Reference proteome</keyword>
<sequence length="430" mass="47327">MDASGRGFEVGKITMYCPFCGSGINPETTFCSSCGKNITFLRDVQKPSTSQGGIKEEGALESFRNFRISKEKERQLSFKKKKEPLKENLVKISVGLMRLKDGVLSPMRGMTLPLSLKPSSDAKELQNAALQKLKAFNKNLPPGPHFLVYPDGTKIVNIPGTNTPFSVKDYKEAVGKAYQRITVYICTVEDFMTCSQEATTDSEESDSEVIIMSSKQVSQAEAATAEHDYAAHPPPGALDKALETIKELEARLEKMDLVAVGMKEQLIADMFKVSISTVSRVTITWANYLFIVFSSINMWISREKVKASMPQRFVKRSPNVRVILDCTEVALEGASSLTLQSETFSAYKNRTTLKGLIRVAPNGLVTFISQLYTGCISDKEITKISGILPLLEPGDEVMADKGFLIQDLLDEVGAKLTMPPFRHPAAGTGH</sequence>
<reference evidence="5 6" key="1">
    <citation type="submission" date="2024-04" db="EMBL/GenBank/DDBJ databases">
        <authorList>
            <person name="Waldvogel A.-M."/>
            <person name="Schoenle A."/>
        </authorList>
    </citation>
    <scope>NUCLEOTIDE SEQUENCE [LARGE SCALE GENOMIC DNA]</scope>
</reference>
<protein>
    <recommendedName>
        <fullName evidence="4">DDE Tnp4 domain-containing protein</fullName>
    </recommendedName>
</protein>
<dbReference type="Proteomes" id="UP001497482">
    <property type="component" value="Chromosome 19"/>
</dbReference>